<dbReference type="AlphaFoldDB" id="A0A0A8Z6X5"/>
<organism evidence="1">
    <name type="scientific">Arundo donax</name>
    <name type="common">Giant reed</name>
    <name type="synonym">Donax arundinaceus</name>
    <dbReference type="NCBI Taxonomy" id="35708"/>
    <lineage>
        <taxon>Eukaryota</taxon>
        <taxon>Viridiplantae</taxon>
        <taxon>Streptophyta</taxon>
        <taxon>Embryophyta</taxon>
        <taxon>Tracheophyta</taxon>
        <taxon>Spermatophyta</taxon>
        <taxon>Magnoliopsida</taxon>
        <taxon>Liliopsida</taxon>
        <taxon>Poales</taxon>
        <taxon>Poaceae</taxon>
        <taxon>PACMAD clade</taxon>
        <taxon>Arundinoideae</taxon>
        <taxon>Arundineae</taxon>
        <taxon>Arundo</taxon>
    </lineage>
</organism>
<sequence length="17" mass="1707">MASVEGANVQSRGGSAW</sequence>
<protein>
    <submittedName>
        <fullName evidence="1">Uncharacterized protein</fullName>
    </submittedName>
</protein>
<reference evidence="1" key="1">
    <citation type="submission" date="2014-09" db="EMBL/GenBank/DDBJ databases">
        <authorList>
            <person name="Magalhaes I.L.F."/>
            <person name="Oliveira U."/>
            <person name="Santos F.R."/>
            <person name="Vidigal T.H.D.A."/>
            <person name="Brescovit A.D."/>
            <person name="Santos A.J."/>
        </authorList>
    </citation>
    <scope>NUCLEOTIDE SEQUENCE</scope>
    <source>
        <tissue evidence="1">Shoot tissue taken approximately 20 cm above the soil surface</tissue>
    </source>
</reference>
<accession>A0A0A8Z6X5</accession>
<proteinExistence type="predicted"/>
<evidence type="ECO:0000313" key="1">
    <source>
        <dbReference type="EMBL" id="JAD35124.1"/>
    </source>
</evidence>
<reference evidence="1" key="2">
    <citation type="journal article" date="2015" name="Data Brief">
        <title>Shoot transcriptome of the giant reed, Arundo donax.</title>
        <authorList>
            <person name="Barrero R.A."/>
            <person name="Guerrero F.D."/>
            <person name="Moolhuijzen P."/>
            <person name="Goolsby J.A."/>
            <person name="Tidwell J."/>
            <person name="Bellgard S.E."/>
            <person name="Bellgard M.I."/>
        </authorList>
    </citation>
    <scope>NUCLEOTIDE SEQUENCE</scope>
    <source>
        <tissue evidence="1">Shoot tissue taken approximately 20 cm above the soil surface</tissue>
    </source>
</reference>
<dbReference type="EMBL" id="GBRH01262771">
    <property type="protein sequence ID" value="JAD35124.1"/>
    <property type="molecule type" value="Transcribed_RNA"/>
</dbReference>
<name>A0A0A8Z6X5_ARUDO</name>